<proteinExistence type="predicted"/>
<dbReference type="AlphaFoldDB" id="T0K634"/>
<accession>T0K634</accession>
<dbReference type="EMBL" id="AMYD01002996">
    <property type="protein sequence ID" value="EQB47359.1"/>
    <property type="molecule type" value="Genomic_DNA"/>
</dbReference>
<protein>
    <submittedName>
        <fullName evidence="1">Uncharacterized protein</fullName>
    </submittedName>
</protein>
<reference evidence="2" key="1">
    <citation type="journal article" date="2013" name="Mol. Plant Microbe Interact.">
        <title>Global aspects of pacC regulation of pathogenicity genes in Colletotrichum gloeosporioides as revealed by transcriptome analysis.</title>
        <authorList>
            <person name="Alkan N."/>
            <person name="Meng X."/>
            <person name="Friedlander G."/>
            <person name="Reuveni E."/>
            <person name="Sukno S."/>
            <person name="Sherman A."/>
            <person name="Thon M."/>
            <person name="Fluhr R."/>
            <person name="Prusky D."/>
        </authorList>
    </citation>
    <scope>NUCLEOTIDE SEQUENCE [LARGE SCALE GENOMIC DNA]</scope>
    <source>
        <strain evidence="2">Cg-14</strain>
    </source>
</reference>
<comment type="caution">
    <text evidence="1">The sequence shown here is derived from an EMBL/GenBank/DDBJ whole genome shotgun (WGS) entry which is preliminary data.</text>
</comment>
<name>T0K634_COLGC</name>
<gene>
    <name evidence="1" type="ORF">CGLO_13506</name>
</gene>
<evidence type="ECO:0000313" key="1">
    <source>
        <dbReference type="EMBL" id="EQB47359.1"/>
    </source>
</evidence>
<organism evidence="1 2">
    <name type="scientific">Colletotrichum gloeosporioides (strain Cg-14)</name>
    <name type="common">Anthracnose fungus</name>
    <name type="synonym">Glomerella cingulata</name>
    <dbReference type="NCBI Taxonomy" id="1237896"/>
    <lineage>
        <taxon>Eukaryota</taxon>
        <taxon>Fungi</taxon>
        <taxon>Dikarya</taxon>
        <taxon>Ascomycota</taxon>
        <taxon>Pezizomycotina</taxon>
        <taxon>Sordariomycetes</taxon>
        <taxon>Hypocreomycetidae</taxon>
        <taxon>Glomerellales</taxon>
        <taxon>Glomerellaceae</taxon>
        <taxon>Colletotrichum</taxon>
        <taxon>Colletotrichum gloeosporioides species complex</taxon>
    </lineage>
</organism>
<evidence type="ECO:0000313" key="2">
    <source>
        <dbReference type="Proteomes" id="UP000015530"/>
    </source>
</evidence>
<dbReference type="Proteomes" id="UP000015530">
    <property type="component" value="Unassembled WGS sequence"/>
</dbReference>
<sequence length="20" mass="2087">MPGAGDRCRMLIPDAALLSV</sequence>
<dbReference type="HOGENOM" id="CLU_3428496_0_0_1"/>